<dbReference type="InterPro" id="IPR004020">
    <property type="entry name" value="DAPIN"/>
</dbReference>
<dbReference type="EMBL" id="NHOQ01000885">
    <property type="protein sequence ID" value="PWA28236.1"/>
    <property type="molecule type" value="Genomic_DNA"/>
</dbReference>
<dbReference type="AlphaFoldDB" id="A0A315VYC6"/>
<evidence type="ECO:0000256" key="5">
    <source>
        <dbReference type="ARBA" id="ARBA00023198"/>
    </source>
</evidence>
<evidence type="ECO:0000259" key="7">
    <source>
        <dbReference type="PROSITE" id="PS50209"/>
    </source>
</evidence>
<dbReference type="STRING" id="33528.ENSGAFP00000021539"/>
<gene>
    <name evidence="9" type="ORF">CCH79_00018560</name>
</gene>
<keyword evidence="4" id="KW-0391">Immunity</keyword>
<comment type="caution">
    <text evidence="9">The sequence shown here is derived from an EMBL/GenBank/DDBJ whole genome shotgun (WGS) entry which is preliminary data.</text>
</comment>
<evidence type="ECO:0000313" key="9">
    <source>
        <dbReference type="EMBL" id="PWA28236.1"/>
    </source>
</evidence>
<name>A0A315VYC6_GAMAF</name>
<dbReference type="FunFam" id="1.10.533.10:FF:000013">
    <property type="entry name" value="Apoptosis-associated speck-like protein containing a CARD"/>
    <property type="match status" value="1"/>
</dbReference>
<dbReference type="PROSITE" id="PS50824">
    <property type="entry name" value="DAPIN"/>
    <property type="match status" value="2"/>
</dbReference>
<evidence type="ECO:0000256" key="2">
    <source>
        <dbReference type="ARBA" id="ARBA00022490"/>
    </source>
</evidence>
<feature type="domain" description="Pyrin" evidence="8">
    <location>
        <begin position="26"/>
        <end position="110"/>
    </location>
</feature>
<dbReference type="SMART" id="SM01289">
    <property type="entry name" value="PYRIN"/>
    <property type="match status" value="2"/>
</dbReference>
<dbReference type="PANTHER" id="PTHR46985:SF2">
    <property type="entry name" value="APOPTOSIS-ASSOCIATED SPECK-LIKE PROTEIN CONTAINING A CARD"/>
    <property type="match status" value="1"/>
</dbReference>
<dbReference type="InterPro" id="IPR011029">
    <property type="entry name" value="DEATH-like_dom_sf"/>
</dbReference>
<protein>
    <recommendedName>
        <fullName evidence="11">CARD domain-containing protein</fullName>
    </recommendedName>
</protein>
<keyword evidence="5" id="KW-0395">Inflammatory response</keyword>
<evidence type="ECO:0000256" key="6">
    <source>
        <dbReference type="ARBA" id="ARBA00023233"/>
    </source>
</evidence>
<keyword evidence="2" id="KW-0963">Cytoplasm</keyword>
<evidence type="ECO:0000256" key="3">
    <source>
        <dbReference type="ARBA" id="ARBA00022588"/>
    </source>
</evidence>
<proteinExistence type="predicted"/>
<dbReference type="SUPFAM" id="SSF47986">
    <property type="entry name" value="DEATH domain"/>
    <property type="match status" value="3"/>
</dbReference>
<keyword evidence="10" id="KW-1185">Reference proteome</keyword>
<keyword evidence="6" id="KW-1271">Inflammasome</keyword>
<organism evidence="9 10">
    <name type="scientific">Gambusia affinis</name>
    <name type="common">Western mosquitofish</name>
    <name type="synonym">Heterandria affinis</name>
    <dbReference type="NCBI Taxonomy" id="33528"/>
    <lineage>
        <taxon>Eukaryota</taxon>
        <taxon>Metazoa</taxon>
        <taxon>Chordata</taxon>
        <taxon>Craniata</taxon>
        <taxon>Vertebrata</taxon>
        <taxon>Euteleostomi</taxon>
        <taxon>Actinopterygii</taxon>
        <taxon>Neopterygii</taxon>
        <taxon>Teleostei</taxon>
        <taxon>Neoteleostei</taxon>
        <taxon>Acanthomorphata</taxon>
        <taxon>Ovalentaria</taxon>
        <taxon>Atherinomorphae</taxon>
        <taxon>Cyprinodontiformes</taxon>
        <taxon>Poeciliidae</taxon>
        <taxon>Poeciliinae</taxon>
        <taxon>Gambusia</taxon>
    </lineage>
</organism>
<dbReference type="InterPro" id="IPR001315">
    <property type="entry name" value="CARD"/>
</dbReference>
<dbReference type="CDD" id="cd08330">
    <property type="entry name" value="CARD_ASC_NALP1"/>
    <property type="match status" value="1"/>
</dbReference>
<dbReference type="InterPro" id="IPR051249">
    <property type="entry name" value="NLRP_Inflammasome"/>
</dbReference>
<dbReference type="Pfam" id="PF02758">
    <property type="entry name" value="PYRIN"/>
    <property type="match status" value="2"/>
</dbReference>
<dbReference type="GO" id="GO:0042981">
    <property type="term" value="P:regulation of apoptotic process"/>
    <property type="evidence" value="ECO:0007669"/>
    <property type="project" value="InterPro"/>
</dbReference>
<dbReference type="InterPro" id="IPR033516">
    <property type="entry name" value="CARD8/ASC/NALP1_CARD"/>
</dbReference>
<comment type="subcellular location">
    <subcellularLocation>
        <location evidence="1">Inflammasome</location>
    </subcellularLocation>
</comment>
<evidence type="ECO:0008006" key="11">
    <source>
        <dbReference type="Google" id="ProtNLM"/>
    </source>
</evidence>
<dbReference type="Proteomes" id="UP000250572">
    <property type="component" value="Unassembled WGS sequence"/>
</dbReference>
<accession>A0A315VYC6</accession>
<sequence length="309" mass="35545">MNCNFLKLLPGFGSVSVPAASSSREMPRSIKQLLAETLEDLSKENLDKFVFQLLDRRQEPQVRRCRVEGKSRLEIVDVLVSTFTEDQAVHVTDEILRSIGCNQQAEKLFQIKHIILHTQVQLEMPPKTAKKILSNKLEDLSTENFKKFRNELVDRKDGVKMSQVEDKDYMKVSEVMINVYTERKALKVAEEILREIRCQQDADELVEEAKTAGLCSAADGSSDEEHFVDRHRDELIQRVTAVPPILDKLLKAKVIQNETYDEIMLLRPSQAQMRRLYGDVQGAGRSAKDIFLQILKEQQRFLIDDLMKK</sequence>
<evidence type="ECO:0000313" key="10">
    <source>
        <dbReference type="Proteomes" id="UP000250572"/>
    </source>
</evidence>
<dbReference type="GO" id="GO:0045087">
    <property type="term" value="P:innate immune response"/>
    <property type="evidence" value="ECO:0007669"/>
    <property type="project" value="UniProtKB-KW"/>
</dbReference>
<reference evidence="9 10" key="1">
    <citation type="journal article" date="2018" name="G3 (Bethesda)">
        <title>A High-Quality Reference Genome for the Invasive Mosquitofish Gambusia affinis Using a Chicago Library.</title>
        <authorList>
            <person name="Hoffberg S.L."/>
            <person name="Troendle N.J."/>
            <person name="Glenn T.C."/>
            <person name="Mahmud O."/>
            <person name="Louha S."/>
            <person name="Chalopin D."/>
            <person name="Bennetzen J.L."/>
            <person name="Mauricio R."/>
        </authorList>
    </citation>
    <scope>NUCLEOTIDE SEQUENCE [LARGE SCALE GENOMIC DNA]</scope>
    <source>
        <strain evidence="9">NE01/NJP1002.9</strain>
        <tissue evidence="9">Muscle</tissue>
    </source>
</reference>
<feature type="domain" description="CARD" evidence="7">
    <location>
        <begin position="220"/>
        <end position="309"/>
    </location>
</feature>
<dbReference type="GO" id="GO:0006954">
    <property type="term" value="P:inflammatory response"/>
    <property type="evidence" value="ECO:0007669"/>
    <property type="project" value="UniProtKB-KW"/>
</dbReference>
<evidence type="ECO:0000259" key="8">
    <source>
        <dbReference type="PROSITE" id="PS50824"/>
    </source>
</evidence>
<dbReference type="GO" id="GO:0061702">
    <property type="term" value="C:canonical inflammasome complex"/>
    <property type="evidence" value="ECO:0007669"/>
    <property type="project" value="UniProtKB-SubCell"/>
</dbReference>
<evidence type="ECO:0000256" key="4">
    <source>
        <dbReference type="ARBA" id="ARBA00022859"/>
    </source>
</evidence>
<dbReference type="Pfam" id="PF00619">
    <property type="entry name" value="CARD"/>
    <property type="match status" value="1"/>
</dbReference>
<dbReference type="PROSITE" id="PS50209">
    <property type="entry name" value="CARD"/>
    <property type="match status" value="1"/>
</dbReference>
<keyword evidence="3" id="KW-0399">Innate immunity</keyword>
<dbReference type="Gene3D" id="1.10.533.10">
    <property type="entry name" value="Death Domain, Fas"/>
    <property type="match status" value="3"/>
</dbReference>
<feature type="domain" description="Pyrin" evidence="8">
    <location>
        <begin position="124"/>
        <end position="212"/>
    </location>
</feature>
<dbReference type="PANTHER" id="PTHR46985">
    <property type="entry name" value="NACHT, LRR AND PYD DOMAINS-CONTAINING PROTEIN 1"/>
    <property type="match status" value="1"/>
</dbReference>
<evidence type="ECO:0000256" key="1">
    <source>
        <dbReference type="ARBA" id="ARBA00004110"/>
    </source>
</evidence>